<reference evidence="2" key="1">
    <citation type="submission" date="2022-10" db="EMBL/GenBank/DDBJ databases">
        <authorList>
            <person name="Chen Y."/>
            <person name="Dougan E. K."/>
            <person name="Chan C."/>
            <person name="Rhodes N."/>
            <person name="Thang M."/>
        </authorList>
    </citation>
    <scope>NUCLEOTIDE SEQUENCE</scope>
</reference>
<dbReference type="EMBL" id="CAMXCT030003024">
    <property type="protein sequence ID" value="CAL4789321.1"/>
    <property type="molecule type" value="Genomic_DNA"/>
</dbReference>
<accession>A0A9P1D266</accession>
<reference evidence="3" key="2">
    <citation type="submission" date="2024-04" db="EMBL/GenBank/DDBJ databases">
        <authorList>
            <person name="Chen Y."/>
            <person name="Shah S."/>
            <person name="Dougan E. K."/>
            <person name="Thang M."/>
            <person name="Chan C."/>
        </authorList>
    </citation>
    <scope>NUCLEOTIDE SEQUENCE [LARGE SCALE GENOMIC DNA]</scope>
</reference>
<proteinExistence type="predicted"/>
<dbReference type="EMBL" id="CAMXCT020003024">
    <property type="protein sequence ID" value="CAL1155384.1"/>
    <property type="molecule type" value="Genomic_DNA"/>
</dbReference>
<name>A0A9P1D266_9DINO</name>
<organism evidence="2">
    <name type="scientific">Cladocopium goreaui</name>
    <dbReference type="NCBI Taxonomy" id="2562237"/>
    <lineage>
        <taxon>Eukaryota</taxon>
        <taxon>Sar</taxon>
        <taxon>Alveolata</taxon>
        <taxon>Dinophyceae</taxon>
        <taxon>Suessiales</taxon>
        <taxon>Symbiodiniaceae</taxon>
        <taxon>Cladocopium</taxon>
    </lineage>
</organism>
<evidence type="ECO:0000313" key="2">
    <source>
        <dbReference type="EMBL" id="CAI4002009.1"/>
    </source>
</evidence>
<evidence type="ECO:0000256" key="1">
    <source>
        <dbReference type="SAM" id="MobiDB-lite"/>
    </source>
</evidence>
<sequence>VNQIKTTTHDHPLPSMDLHGRVGHAEVPLPSMDLYGGGQSAEPSGLAGHSLPSMDLCGGDGAALNAEVPHEDDDVLIDEGGDMPPDPESAEDLPEPADPLHEEPPPQPGPDGPPEESLR</sequence>
<feature type="non-terminal residue" evidence="2">
    <location>
        <position position="119"/>
    </location>
</feature>
<feature type="non-terminal residue" evidence="2">
    <location>
        <position position="1"/>
    </location>
</feature>
<dbReference type="EMBL" id="CAMXCT010003024">
    <property type="protein sequence ID" value="CAI4002009.1"/>
    <property type="molecule type" value="Genomic_DNA"/>
</dbReference>
<evidence type="ECO:0000313" key="4">
    <source>
        <dbReference type="Proteomes" id="UP001152797"/>
    </source>
</evidence>
<protein>
    <submittedName>
        <fullName evidence="2">Uncharacterized protein</fullName>
    </submittedName>
</protein>
<feature type="compositionally biased region" description="Basic and acidic residues" evidence="1">
    <location>
        <begin position="7"/>
        <end position="24"/>
    </location>
</feature>
<feature type="region of interest" description="Disordered" evidence="1">
    <location>
        <begin position="1"/>
        <end position="119"/>
    </location>
</feature>
<gene>
    <name evidence="2" type="ORF">C1SCF055_LOCUS27996</name>
</gene>
<comment type="caution">
    <text evidence="2">The sequence shown here is derived from an EMBL/GenBank/DDBJ whole genome shotgun (WGS) entry which is preliminary data.</text>
</comment>
<dbReference type="Proteomes" id="UP001152797">
    <property type="component" value="Unassembled WGS sequence"/>
</dbReference>
<dbReference type="AlphaFoldDB" id="A0A9P1D266"/>
<keyword evidence="4" id="KW-1185">Reference proteome</keyword>
<evidence type="ECO:0000313" key="3">
    <source>
        <dbReference type="EMBL" id="CAL1155384.1"/>
    </source>
</evidence>
<feature type="compositionally biased region" description="Acidic residues" evidence="1">
    <location>
        <begin position="70"/>
        <end position="81"/>
    </location>
</feature>